<evidence type="ECO:0000256" key="2">
    <source>
        <dbReference type="ARBA" id="ARBA00022475"/>
    </source>
</evidence>
<name>A0A1H1RVE2_9ACTN</name>
<dbReference type="InterPro" id="IPR050250">
    <property type="entry name" value="Macrolide_Exporter_MacB"/>
</dbReference>
<organism evidence="9 10">
    <name type="scientific">Actinoplanes derwentensis</name>
    <dbReference type="NCBI Taxonomy" id="113562"/>
    <lineage>
        <taxon>Bacteria</taxon>
        <taxon>Bacillati</taxon>
        <taxon>Actinomycetota</taxon>
        <taxon>Actinomycetes</taxon>
        <taxon>Micromonosporales</taxon>
        <taxon>Micromonosporaceae</taxon>
        <taxon>Actinoplanes</taxon>
    </lineage>
</organism>
<protein>
    <submittedName>
        <fullName evidence="9">Putative ABC transport system permease protein</fullName>
    </submittedName>
</protein>
<reference evidence="9 10" key="1">
    <citation type="submission" date="2016-10" db="EMBL/GenBank/DDBJ databases">
        <authorList>
            <person name="de Groot N.N."/>
        </authorList>
    </citation>
    <scope>NUCLEOTIDE SEQUENCE [LARGE SCALE GENOMIC DNA]</scope>
    <source>
        <strain evidence="9 10">DSM 43941</strain>
    </source>
</reference>
<comment type="subcellular location">
    <subcellularLocation>
        <location evidence="1">Cell membrane</location>
        <topology evidence="1">Multi-pass membrane protein</topology>
    </subcellularLocation>
</comment>
<keyword evidence="5 7" id="KW-0472">Membrane</keyword>
<accession>A0A1H1RVE2</accession>
<feature type="transmembrane region" description="Helical" evidence="7">
    <location>
        <begin position="816"/>
        <end position="840"/>
    </location>
</feature>
<feature type="transmembrane region" description="Helical" evidence="7">
    <location>
        <begin position="325"/>
        <end position="349"/>
    </location>
</feature>
<feature type="transmembrane region" description="Helical" evidence="7">
    <location>
        <begin position="860"/>
        <end position="881"/>
    </location>
</feature>
<evidence type="ECO:0000256" key="5">
    <source>
        <dbReference type="ARBA" id="ARBA00023136"/>
    </source>
</evidence>
<keyword evidence="3 7" id="KW-0812">Transmembrane</keyword>
<dbReference type="Proteomes" id="UP000198688">
    <property type="component" value="Chromosome I"/>
</dbReference>
<gene>
    <name evidence="9" type="ORF">SAMN04489716_0682</name>
</gene>
<feature type="transmembrane region" description="Helical" evidence="7">
    <location>
        <begin position="369"/>
        <end position="392"/>
    </location>
</feature>
<comment type="similarity">
    <text evidence="6">Belongs to the ABC-4 integral membrane protein family.</text>
</comment>
<dbReference type="OrthoDB" id="3405625at2"/>
<sequence length="893" mass="91838">MRMPFLGSWRTALRVARREMTRTKGRSALVIAMIAVPVCGLGYTAASYDMFTLTGQEKATRILGQADAIVWPLMPDPIVQDAPGDNWRLAENEEQSAPFSALTEQQVLALLPDGTRVVPIHQTSLDLLTATGGLVDAEISELDLTDPIHRGAAEIVDGRAPAAPGEVAMSRAARERFGDTVRTPDGSRTWTRVGTVEVPADLGEVLMVGPGGLPESSGMPSWLADTPDPVLWSDVRELNRSGIMVTSRAVLLDPPDPVEVPLQSFDSAALSLVPVVVGLAILEIVLLAGPAFAVGARRRQRSLALVAANGGTRSHLRRIVLADGVLLGLAGAAIGLVFAVILAVLARPFAEELLVGARAGGYRFDPPTLAGIVVLAMVTGLLAASVPAFTAARADVVTALTGRRGVIRSRRRWVVTGLALAAGGVAITVTGVRRVDVRMIVAGLAVVQIGLVLCTPALVGLVAKLGGLLPPAPRIALRDTARNRASSAPAVAAVMAAVAGTVTIGVYLTSADDKARQDYQQLLPMGYVAANYGLGSDSYTARTPELVRAALGEALPGAALTEISATVCRYDRTSTGCQLVPVRTAAQTCPGEENPPATPAEVDAMAADPRCAGSHISQGLAYSLFLSMVGDRDTVAALTGASGSVLDEAAAVLDRGGVVVKDPYLIDDGMVTIAVSDPEQTTSRTFTAPGFLLDDAVYPGGPVMSRAAAEKAGFDVAAIGLVAATTAPPSTGTIDGLNAALSAAGSRSPVVEAGPTVEEGPMLYLLAAASALITLGAAAVATGLAAADGRADLSTLAAVGASPGIRRLLSISQSGVIAGLGSLLGILAGVGSGFAVLTATNLSRTTEWPAPTPYPLSVPWLNLLLILMVPLVAMLGAGLLTRARLPIERRRPT</sequence>
<keyword evidence="2" id="KW-1003">Cell membrane</keyword>
<evidence type="ECO:0000256" key="3">
    <source>
        <dbReference type="ARBA" id="ARBA00022692"/>
    </source>
</evidence>
<evidence type="ECO:0000256" key="1">
    <source>
        <dbReference type="ARBA" id="ARBA00004651"/>
    </source>
</evidence>
<evidence type="ECO:0000256" key="4">
    <source>
        <dbReference type="ARBA" id="ARBA00022989"/>
    </source>
</evidence>
<dbReference type="GO" id="GO:0022857">
    <property type="term" value="F:transmembrane transporter activity"/>
    <property type="evidence" value="ECO:0007669"/>
    <property type="project" value="TreeGrafter"/>
</dbReference>
<feature type="transmembrane region" description="Helical" evidence="7">
    <location>
        <begin position="487"/>
        <end position="508"/>
    </location>
</feature>
<dbReference type="PANTHER" id="PTHR30572:SF4">
    <property type="entry name" value="ABC TRANSPORTER PERMEASE YTRF"/>
    <property type="match status" value="1"/>
</dbReference>
<evidence type="ECO:0000256" key="7">
    <source>
        <dbReference type="SAM" id="Phobius"/>
    </source>
</evidence>
<proteinExistence type="inferred from homology"/>
<keyword evidence="10" id="KW-1185">Reference proteome</keyword>
<dbReference type="Pfam" id="PF02687">
    <property type="entry name" value="FtsX"/>
    <property type="match status" value="1"/>
</dbReference>
<feature type="transmembrane region" description="Helical" evidence="7">
    <location>
        <begin position="439"/>
        <end position="466"/>
    </location>
</feature>
<evidence type="ECO:0000256" key="6">
    <source>
        <dbReference type="ARBA" id="ARBA00038076"/>
    </source>
</evidence>
<dbReference type="EMBL" id="LT629758">
    <property type="protein sequence ID" value="SDS38959.1"/>
    <property type="molecule type" value="Genomic_DNA"/>
</dbReference>
<evidence type="ECO:0000313" key="9">
    <source>
        <dbReference type="EMBL" id="SDS38959.1"/>
    </source>
</evidence>
<evidence type="ECO:0000259" key="8">
    <source>
        <dbReference type="Pfam" id="PF02687"/>
    </source>
</evidence>
<dbReference type="InterPro" id="IPR003838">
    <property type="entry name" value="ABC3_permease_C"/>
</dbReference>
<feature type="domain" description="ABC3 transporter permease C-terminal" evidence="8">
    <location>
        <begin position="276"/>
        <end position="394"/>
    </location>
</feature>
<feature type="transmembrane region" description="Helical" evidence="7">
    <location>
        <begin position="272"/>
        <end position="294"/>
    </location>
</feature>
<dbReference type="GO" id="GO:0005886">
    <property type="term" value="C:plasma membrane"/>
    <property type="evidence" value="ECO:0007669"/>
    <property type="project" value="UniProtKB-SubCell"/>
</dbReference>
<dbReference type="PANTHER" id="PTHR30572">
    <property type="entry name" value="MEMBRANE COMPONENT OF TRANSPORTER-RELATED"/>
    <property type="match status" value="1"/>
</dbReference>
<feature type="transmembrane region" description="Helical" evidence="7">
    <location>
        <begin position="413"/>
        <end position="433"/>
    </location>
</feature>
<dbReference type="STRING" id="113562.SAMN04489716_0682"/>
<evidence type="ECO:0000313" key="10">
    <source>
        <dbReference type="Proteomes" id="UP000198688"/>
    </source>
</evidence>
<feature type="transmembrane region" description="Helical" evidence="7">
    <location>
        <begin position="762"/>
        <end position="787"/>
    </location>
</feature>
<keyword evidence="4 7" id="KW-1133">Transmembrane helix</keyword>
<dbReference type="AlphaFoldDB" id="A0A1H1RVE2"/>